<sequence>MPVGLKVITRMTSKPVNTVAWKCCSEQIMG</sequence>
<keyword evidence="2" id="KW-1185">Reference proteome</keyword>
<evidence type="ECO:0000313" key="1">
    <source>
        <dbReference type="EMBL" id="CAG7720622.1"/>
    </source>
</evidence>
<reference evidence="1" key="1">
    <citation type="submission" date="2021-06" db="EMBL/GenBank/DDBJ databases">
        <authorList>
            <person name="Hodson N. C."/>
            <person name="Mongue J. A."/>
            <person name="Jaron S. K."/>
        </authorList>
    </citation>
    <scope>NUCLEOTIDE SEQUENCE</scope>
</reference>
<accession>A0A8J2JKH2</accession>
<dbReference type="Proteomes" id="UP000708208">
    <property type="component" value="Unassembled WGS sequence"/>
</dbReference>
<proteinExistence type="predicted"/>
<evidence type="ECO:0000313" key="2">
    <source>
        <dbReference type="Proteomes" id="UP000708208"/>
    </source>
</evidence>
<feature type="non-terminal residue" evidence="1">
    <location>
        <position position="30"/>
    </location>
</feature>
<name>A0A8J2JKH2_9HEXA</name>
<dbReference type="EMBL" id="CAJVCH010072204">
    <property type="protein sequence ID" value="CAG7720622.1"/>
    <property type="molecule type" value="Genomic_DNA"/>
</dbReference>
<comment type="caution">
    <text evidence="1">The sequence shown here is derived from an EMBL/GenBank/DDBJ whole genome shotgun (WGS) entry which is preliminary data.</text>
</comment>
<protein>
    <submittedName>
        <fullName evidence="1">Uncharacterized protein</fullName>
    </submittedName>
</protein>
<dbReference type="AlphaFoldDB" id="A0A8J2JKH2"/>
<organism evidence="1 2">
    <name type="scientific">Allacma fusca</name>
    <dbReference type="NCBI Taxonomy" id="39272"/>
    <lineage>
        <taxon>Eukaryota</taxon>
        <taxon>Metazoa</taxon>
        <taxon>Ecdysozoa</taxon>
        <taxon>Arthropoda</taxon>
        <taxon>Hexapoda</taxon>
        <taxon>Collembola</taxon>
        <taxon>Symphypleona</taxon>
        <taxon>Sminthuridae</taxon>
        <taxon>Allacma</taxon>
    </lineage>
</organism>
<gene>
    <name evidence="1" type="ORF">AFUS01_LOCUS9892</name>
</gene>